<evidence type="ECO:0000256" key="1">
    <source>
        <dbReference type="ARBA" id="ARBA00004141"/>
    </source>
</evidence>
<evidence type="ECO:0000313" key="8">
    <source>
        <dbReference type="Proteomes" id="UP000682403"/>
    </source>
</evidence>
<dbReference type="InterPro" id="IPR022301">
    <property type="entry name" value="Integral_membrane_YjbE"/>
</dbReference>
<keyword evidence="8" id="KW-1185">Reference proteome</keyword>
<feature type="transmembrane region" description="Helical" evidence="6">
    <location>
        <begin position="69"/>
        <end position="88"/>
    </location>
</feature>
<comment type="caution">
    <text evidence="7">The sequence shown here is derived from an EMBL/GenBank/DDBJ whole genome shotgun (WGS) entry which is preliminary data.</text>
</comment>
<keyword evidence="5 6" id="KW-0472">Membrane</keyword>
<evidence type="ECO:0000256" key="2">
    <source>
        <dbReference type="ARBA" id="ARBA00007511"/>
    </source>
</evidence>
<dbReference type="Proteomes" id="UP000682403">
    <property type="component" value="Unassembled WGS sequence"/>
</dbReference>
<gene>
    <name evidence="7" type="ORF">J9317_06400</name>
</gene>
<sequence length="220" mass="24059">MEQEFLISLLMIIGIDLILGGDNAIVIAMASRKLPEKQRQKAIIIGTLLAITLRTALTTVAVYLLTIPYLQLAGGIFLLYISFGLMAGKEEENENIKSHGSLWKAVRTIVAADVLMGLDNVIAVAGAANGHTMLVVTGLFISIPVIIWGSKFVLQLIDRFPYLIYVGGGMLAYTAGKMISHEDQLQFLANKPLFLEGLPFFTVLIFVLSGILMKKMRTSM</sequence>
<dbReference type="NCBIfam" id="TIGR03717">
    <property type="entry name" value="R_switched_YjbE"/>
    <property type="match status" value="1"/>
</dbReference>
<dbReference type="EMBL" id="JAGVRK010000001">
    <property type="protein sequence ID" value="MBS2968388.1"/>
    <property type="molecule type" value="Genomic_DNA"/>
</dbReference>
<evidence type="ECO:0000313" key="7">
    <source>
        <dbReference type="EMBL" id="MBS2968388.1"/>
    </source>
</evidence>
<organism evidence="7 8">
    <name type="scientific">Metabacillus flavus</name>
    <dbReference type="NCBI Taxonomy" id="2823519"/>
    <lineage>
        <taxon>Bacteria</taxon>
        <taxon>Bacillati</taxon>
        <taxon>Bacillota</taxon>
        <taxon>Bacilli</taxon>
        <taxon>Bacillales</taxon>
        <taxon>Bacillaceae</taxon>
        <taxon>Metabacillus</taxon>
    </lineage>
</organism>
<feature type="transmembrane region" description="Helical" evidence="6">
    <location>
        <begin position="42"/>
        <end position="63"/>
    </location>
</feature>
<feature type="transmembrane region" description="Helical" evidence="6">
    <location>
        <begin position="133"/>
        <end position="150"/>
    </location>
</feature>
<protein>
    <submittedName>
        <fullName evidence="7">TerC family protein</fullName>
    </submittedName>
</protein>
<reference evidence="7 8" key="1">
    <citation type="submission" date="2021-04" db="EMBL/GenBank/DDBJ databases">
        <title>Metabacillus sp. strain KIGAM252 whole genome sequence.</title>
        <authorList>
            <person name="Seo M.-J."/>
            <person name="Cho E.-S."/>
            <person name="Hwang C.Y."/>
            <person name="Yoon D.J."/>
        </authorList>
    </citation>
    <scope>NUCLEOTIDE SEQUENCE [LARGE SCALE GENOMIC DNA]</scope>
    <source>
        <strain evidence="7 8">KIGAM252</strain>
    </source>
</reference>
<evidence type="ECO:0000256" key="4">
    <source>
        <dbReference type="ARBA" id="ARBA00022989"/>
    </source>
</evidence>
<comment type="similarity">
    <text evidence="2">Belongs to the TerC family.</text>
</comment>
<dbReference type="PANTHER" id="PTHR30238">
    <property type="entry name" value="MEMBRANE BOUND PREDICTED REDOX MODULATOR"/>
    <property type="match status" value="1"/>
</dbReference>
<evidence type="ECO:0000256" key="6">
    <source>
        <dbReference type="SAM" id="Phobius"/>
    </source>
</evidence>
<comment type="subcellular location">
    <subcellularLocation>
        <location evidence="1">Membrane</location>
        <topology evidence="1">Multi-pass membrane protein</topology>
    </subcellularLocation>
</comment>
<feature type="transmembrane region" description="Helical" evidence="6">
    <location>
        <begin position="192"/>
        <end position="213"/>
    </location>
</feature>
<evidence type="ECO:0000256" key="3">
    <source>
        <dbReference type="ARBA" id="ARBA00022692"/>
    </source>
</evidence>
<keyword evidence="3 6" id="KW-0812">Transmembrane</keyword>
<dbReference type="PANTHER" id="PTHR30238:SF4">
    <property type="entry name" value="SLL1022 PROTEIN"/>
    <property type="match status" value="1"/>
</dbReference>
<dbReference type="InterPro" id="IPR005496">
    <property type="entry name" value="Integral_membrane_TerC"/>
</dbReference>
<name>A0ABS5LCX7_9BACI</name>
<feature type="transmembrane region" description="Helical" evidence="6">
    <location>
        <begin position="162"/>
        <end position="180"/>
    </location>
</feature>
<accession>A0ABS5LCX7</accession>
<keyword evidence="4 6" id="KW-1133">Transmembrane helix</keyword>
<dbReference type="Pfam" id="PF03741">
    <property type="entry name" value="TerC"/>
    <property type="match status" value="1"/>
</dbReference>
<evidence type="ECO:0000256" key="5">
    <source>
        <dbReference type="ARBA" id="ARBA00023136"/>
    </source>
</evidence>
<proteinExistence type="inferred from homology"/>
<dbReference type="RefSeq" id="WP_211557132.1">
    <property type="nucleotide sequence ID" value="NZ_JAGVRK010000001.1"/>
</dbReference>
<feature type="transmembrane region" description="Helical" evidence="6">
    <location>
        <begin position="6"/>
        <end position="30"/>
    </location>
</feature>